<dbReference type="InterPro" id="IPR023393">
    <property type="entry name" value="START-like_dom_sf"/>
</dbReference>
<dbReference type="InterPro" id="IPR013538">
    <property type="entry name" value="ASHA1/2-like_C"/>
</dbReference>
<evidence type="ECO:0000256" key="1">
    <source>
        <dbReference type="ARBA" id="ARBA00006817"/>
    </source>
</evidence>
<organism evidence="3 4">
    <name type="scientific">Winogradskya humida</name>
    <dbReference type="NCBI Taxonomy" id="113566"/>
    <lineage>
        <taxon>Bacteria</taxon>
        <taxon>Bacillati</taxon>
        <taxon>Actinomycetota</taxon>
        <taxon>Actinomycetes</taxon>
        <taxon>Micromonosporales</taxon>
        <taxon>Micromonosporaceae</taxon>
        <taxon>Winogradskya</taxon>
    </lineage>
</organism>
<dbReference type="SUPFAM" id="SSF55961">
    <property type="entry name" value="Bet v1-like"/>
    <property type="match status" value="1"/>
</dbReference>
<evidence type="ECO:0000259" key="2">
    <source>
        <dbReference type="Pfam" id="PF08327"/>
    </source>
</evidence>
<sequence>MVEMVAMSPEAMKLENAPVVETGMLMRKPVDEVFEAFVNPEITTKFWFTDSTGPLEPGAEVQWTWSFYGVSTPVRVHEFDKNAKLVIEWGERPASTTFTVTFTPKGDDATYVEIKESGFGGDTGDDVVAWALGSMGGFTQALAAFKAYLDHGIVVRIVADRFPDGKHS</sequence>
<proteinExistence type="inferred from homology"/>
<keyword evidence="4" id="KW-1185">Reference proteome</keyword>
<evidence type="ECO:0000313" key="4">
    <source>
        <dbReference type="Proteomes" id="UP000603200"/>
    </source>
</evidence>
<comment type="caution">
    <text evidence="3">The sequence shown here is derived from an EMBL/GenBank/DDBJ whole genome shotgun (WGS) entry which is preliminary data.</text>
</comment>
<reference evidence="3 4" key="1">
    <citation type="submission" date="2021-01" db="EMBL/GenBank/DDBJ databases">
        <title>Whole genome shotgun sequence of Actinoplanes humidus NBRC 14915.</title>
        <authorList>
            <person name="Komaki H."/>
            <person name="Tamura T."/>
        </authorList>
    </citation>
    <scope>NUCLEOTIDE SEQUENCE [LARGE SCALE GENOMIC DNA]</scope>
    <source>
        <strain evidence="3 4">NBRC 14915</strain>
    </source>
</reference>
<evidence type="ECO:0000313" key="3">
    <source>
        <dbReference type="EMBL" id="GIE24581.1"/>
    </source>
</evidence>
<accession>A0ABQ4A160</accession>
<feature type="domain" description="Activator of Hsp90 ATPase homologue 1/2-like C-terminal" evidence="2">
    <location>
        <begin position="29"/>
        <end position="149"/>
    </location>
</feature>
<dbReference type="Pfam" id="PF08327">
    <property type="entry name" value="AHSA1"/>
    <property type="match status" value="1"/>
</dbReference>
<dbReference type="Gene3D" id="3.30.530.20">
    <property type="match status" value="1"/>
</dbReference>
<gene>
    <name evidence="3" type="ORF">Ahu01nite_076830</name>
</gene>
<name>A0ABQ4A160_9ACTN</name>
<comment type="similarity">
    <text evidence="1">Belongs to the AHA1 family.</text>
</comment>
<protein>
    <submittedName>
        <fullName evidence="3">Activator of HSP90 ATPase</fullName>
    </submittedName>
</protein>
<dbReference type="CDD" id="cd08901">
    <property type="entry name" value="SRPBCC_CalC_Aha1-like_8"/>
    <property type="match status" value="1"/>
</dbReference>
<dbReference type="EMBL" id="BOMN01000111">
    <property type="protein sequence ID" value="GIE24581.1"/>
    <property type="molecule type" value="Genomic_DNA"/>
</dbReference>
<dbReference type="Proteomes" id="UP000603200">
    <property type="component" value="Unassembled WGS sequence"/>
</dbReference>